<organism evidence="3 4">
    <name type="scientific">Weissella confusa</name>
    <name type="common">Lactobacillus confusus</name>
    <dbReference type="NCBI Taxonomy" id="1583"/>
    <lineage>
        <taxon>Bacteria</taxon>
        <taxon>Bacillati</taxon>
        <taxon>Bacillota</taxon>
        <taxon>Bacilli</taxon>
        <taxon>Lactobacillales</taxon>
        <taxon>Lactobacillaceae</taxon>
        <taxon>Weissella</taxon>
    </lineage>
</organism>
<reference evidence="3 4" key="2">
    <citation type="journal article" date="2021" name="Int. J. Food Microbiol.">
        <title>Safety demonstration of a microbial species for use in the food chain: Weissella confusa.</title>
        <authorList>
            <person name="Bourdichon F."/>
            <person name="Patrone V."/>
            <person name="Fontana A."/>
            <person name="Milani G."/>
            <person name="Morelli L."/>
        </authorList>
    </citation>
    <scope>NUCLEOTIDE SEQUENCE [LARGE SCALE GENOMIC DNA]</scope>
    <source>
        <strain evidence="2">CCUG 30943</strain>
        <strain evidence="3 4">CCUG 43002</strain>
    </source>
</reference>
<gene>
    <name evidence="3" type="ORF">HAU20_08250</name>
    <name evidence="2" type="ORF">HAU43_07805</name>
</gene>
<reference evidence="3" key="1">
    <citation type="submission" date="2020-02" db="EMBL/GenBank/DDBJ databases">
        <authorList>
            <person name="Fontana A."/>
            <person name="Patrone V."/>
            <person name="Morelli L."/>
        </authorList>
    </citation>
    <scope>NUCLEOTIDE SEQUENCE</scope>
    <source>
        <strain evidence="2">CCUG 30943</strain>
        <strain evidence="3">CCUG 43002</strain>
    </source>
</reference>
<protein>
    <submittedName>
        <fullName evidence="3">Uncharacterized protein</fullName>
    </submittedName>
</protein>
<dbReference type="EMBL" id="JAAOCX010000009">
    <property type="protein sequence ID" value="MBJ7632988.1"/>
    <property type="molecule type" value="Genomic_DNA"/>
</dbReference>
<comment type="caution">
    <text evidence="3">The sequence shown here is derived from an EMBL/GenBank/DDBJ whole genome shotgun (WGS) entry which is preliminary data.</text>
</comment>
<evidence type="ECO:0000313" key="3">
    <source>
        <dbReference type="EMBL" id="MBJ7639372.1"/>
    </source>
</evidence>
<dbReference type="AlphaFoldDB" id="A0A4Z0RND0"/>
<evidence type="ECO:0000313" key="4">
    <source>
        <dbReference type="Proteomes" id="UP000728106"/>
    </source>
</evidence>
<accession>A0A4Z0RND0</accession>
<keyword evidence="4" id="KW-1185">Reference proteome</keyword>
<evidence type="ECO:0000313" key="2">
    <source>
        <dbReference type="EMBL" id="MBJ7632988.1"/>
    </source>
</evidence>
<keyword evidence="1" id="KW-0472">Membrane</keyword>
<keyword evidence="1" id="KW-0812">Transmembrane</keyword>
<dbReference type="GeneID" id="57978707"/>
<dbReference type="RefSeq" id="WP_003610020.1">
    <property type="nucleotide sequence ID" value="NZ_ALXH01000075.1"/>
</dbReference>
<name>A0A4Z0RND0_WEICO</name>
<dbReference type="Proteomes" id="UP000808038">
    <property type="component" value="Unassembled WGS sequence"/>
</dbReference>
<keyword evidence="1" id="KW-1133">Transmembrane helix</keyword>
<sequence length="257" mass="27573">MKKVILFLGVVAIIVIGTVFYFLGRDYNQTLVQDKPASSSVVSSVSSNGHSSELSFSSSEDVKVPKELTLSGAQTDDFGQWIGDQAAKMNRAGSALNITMGGPGVTESTSLYYQTVNGPLYINGTNGGRGLQAEGIFGFYVWDANEFHGMMASDNYDGTIGYQGAQDIHIGYEGYTGHIASTTDYSMDMYIVANDGNIYEFKIPQSENGIMFRPNTSEGAASSTGVVGQITQDQNAKAELNSLVGYPANKVSQSFNY</sequence>
<dbReference type="EMBL" id="JAAOCP010000009">
    <property type="protein sequence ID" value="MBJ7639372.1"/>
    <property type="molecule type" value="Genomic_DNA"/>
</dbReference>
<dbReference type="Proteomes" id="UP000728106">
    <property type="component" value="Unassembled WGS sequence"/>
</dbReference>
<feature type="transmembrane region" description="Helical" evidence="1">
    <location>
        <begin position="5"/>
        <end position="23"/>
    </location>
</feature>
<evidence type="ECO:0000256" key="1">
    <source>
        <dbReference type="SAM" id="Phobius"/>
    </source>
</evidence>
<proteinExistence type="predicted"/>